<gene>
    <name evidence="1" type="ORF">GCM10010390_52260</name>
</gene>
<keyword evidence="2" id="KW-1185">Reference proteome</keyword>
<comment type="caution">
    <text evidence="1">The sequence shown here is derived from an EMBL/GenBank/DDBJ whole genome shotgun (WGS) entry which is preliminary data.</text>
</comment>
<accession>A0ABN1DHG2</accession>
<evidence type="ECO:0000313" key="2">
    <source>
        <dbReference type="Proteomes" id="UP001501576"/>
    </source>
</evidence>
<sequence>MPRGKERDLAFGVEVRGVEPGEVVERPVHQCHVSAPVTQGPCLLADLTQEDLDGAAPGSLASASRSRCSSSWEAPAFVTSTSGRFGSAARRVRRAADVASP</sequence>
<proteinExistence type="predicted"/>
<dbReference type="EMBL" id="BAAABZ010000049">
    <property type="protein sequence ID" value="GAA0543720.1"/>
    <property type="molecule type" value="Genomic_DNA"/>
</dbReference>
<dbReference type="Proteomes" id="UP001501576">
    <property type="component" value="Unassembled WGS sequence"/>
</dbReference>
<organism evidence="1 2">
    <name type="scientific">Streptomyces mordarskii</name>
    <dbReference type="NCBI Taxonomy" id="1226758"/>
    <lineage>
        <taxon>Bacteria</taxon>
        <taxon>Bacillati</taxon>
        <taxon>Actinomycetota</taxon>
        <taxon>Actinomycetes</taxon>
        <taxon>Kitasatosporales</taxon>
        <taxon>Streptomycetaceae</taxon>
        <taxon>Streptomyces</taxon>
    </lineage>
</organism>
<reference evidence="1 2" key="1">
    <citation type="journal article" date="2019" name="Int. J. Syst. Evol. Microbiol.">
        <title>The Global Catalogue of Microorganisms (GCM) 10K type strain sequencing project: providing services to taxonomists for standard genome sequencing and annotation.</title>
        <authorList>
            <consortium name="The Broad Institute Genomics Platform"/>
            <consortium name="The Broad Institute Genome Sequencing Center for Infectious Disease"/>
            <person name="Wu L."/>
            <person name="Ma J."/>
        </authorList>
    </citation>
    <scope>NUCLEOTIDE SEQUENCE [LARGE SCALE GENOMIC DNA]</scope>
    <source>
        <strain evidence="1 2">JCM 5052</strain>
    </source>
</reference>
<evidence type="ECO:0000313" key="1">
    <source>
        <dbReference type="EMBL" id="GAA0543720.1"/>
    </source>
</evidence>
<name>A0ABN1DHG2_9ACTN</name>
<protein>
    <submittedName>
        <fullName evidence="1">Uncharacterized protein</fullName>
    </submittedName>
</protein>